<organism evidence="1 2">
    <name type="scientific">Eretmocerus hayati</name>
    <dbReference type="NCBI Taxonomy" id="131215"/>
    <lineage>
        <taxon>Eukaryota</taxon>
        <taxon>Metazoa</taxon>
        <taxon>Ecdysozoa</taxon>
        <taxon>Arthropoda</taxon>
        <taxon>Hexapoda</taxon>
        <taxon>Insecta</taxon>
        <taxon>Pterygota</taxon>
        <taxon>Neoptera</taxon>
        <taxon>Endopterygota</taxon>
        <taxon>Hymenoptera</taxon>
        <taxon>Apocrita</taxon>
        <taxon>Proctotrupomorpha</taxon>
        <taxon>Chalcidoidea</taxon>
        <taxon>Aphelinidae</taxon>
        <taxon>Aphelininae</taxon>
        <taxon>Eretmocerus</taxon>
    </lineage>
</organism>
<protein>
    <submittedName>
        <fullName evidence="1">Uncharacterized protein</fullName>
    </submittedName>
</protein>
<gene>
    <name evidence="1" type="ORF">QAD02_005329</name>
</gene>
<sequence>MSGSAEEPPGTLEAGPPEPVADLKETYEQSKNHLESVKYIMQRNKENLKKKEEELQEYAKKLSKFKTRGKNRPRDDASSSTDSTPKSKSDTSFIDQSDDVDNISQARTPKAKSSLLQRKLAEDRELFEQRSRELSESKKAVEEKVEALKQQLEERYVTPVSAVSPVLVTSQSAHPVFELSLVQDKDNKISALSNKIIDLEAIILDLQENLKEKDSVIDSKTKAVTLLSADLSKKGKTTLDTLEDTKDEMRSMQENFVLVESSLRDKNDNLVMQLEEKTSQISELESQIQSLLGKLAVQKEAETVSADFSRSTMDTLADTKDAMKSMQENFVLIEESLKSKNESLLQQLHEREMKLAEAEARILSLESGFGIERYPDSQDLMYKIEKLEKTNRELQDEKYELQKSIADLQDKIVSGEPASKLPTEDNSRILELENLIEELRASNAVLEQECTKKLQDQIADLNEKNQQLANKVIDLESQLLSLETEKSQWKSGETGVPSETSRSDEEVQNLTKELEELNKSMIKLKAQHKKKLSNLQKQLENFKKVSDINAELVNLGNQVALLEEEKASAGEWQQRISDLEGKVSSQAKEIETHINAIAILENQKLDLMQELHASKQELSSLEAEIAESENLRVTAEMKVVDLEEELESLHKRQLDDSERAELQRQIASLAQENERLSSKLKNSSDVGSTDSFVKTGSNVDSTESFEAIADADKSDLLRKIDGLTRENGALVEKLARLEEKGSSDSGSTESFERIPETTVSDTGTRLEALTRENFELVVKVTKLEEKLSDLLVIDRRISEESVAAPEVNVTEDPVSRIESHEDLKSGIVSEGNEAHQVEVDTLEAEIHRCNEMIAEQKGVIEDMRTKLADKEAELERHSSLIDQHSGSETEVPGSQEEIALLKRELEVSGSVIQEWKLKCSEMQDKLETLESAKQQIEQGLFALQQENRTLVEQSEQKDTIVSLLRDELEQTVNNFEARLREQAEVIASQEELVEQLRGSVGEKERELQAKYSQLQSDLIKLDELQDNMSKLQTQLQQRDITVASLNEEVETLRTNSSLIEEDLFHARHQLSELHERLEKSKSIDEYNQLLERLNDKEMLVEELESKVSQRTAEVAGLKSQLDSFVVETQNLRQRLEAEESKAADLLEGNREQEEQLRAAERAKVEVENRLLELQAVHENQARHAGDVATELQEAYRMLESLKFKHMEDMEMLNRRLEDALEELQEKTLAVASLTDELEKNNSSSEAKIALEAQVSELERKLTQADEKAQQQLDKMKKYAAVAKKKTAQCEDLEGKLRELEQKLEMEKHTDQESGVTNQELHEKDNRITSLEEELQKSLEERDEALKNLRSLSSELEELKEEMKTLADAKDNARELGVRMHVMETEYVDQMSQISTLKTENGLLLSKQAQINERLENVEKESEERRAQLEKFEKEKEIEEARRTEECGGQCASRLQALEAKLQERDAEIENLDNELHNSIGNLVQMQENLRLSTLPVPSAPPGMSGVTQESYNELMMQFNALTAANQEAQAKYEATLRENEELSERVARLSELNDAMTERIQAVEKELNQNRETVASYDNLHAQYVELLGRSEQQKIDLEASQSQLREALESHQESERRLREQIDLLEKEKITVSDNVVVESSGWDLEAQPPLKGASVAESFLDSHRIPDEESPPLFDASVFGGAALQNQAFDLDKNNQITQELQQAKVFINSLSAELQQARDTIDSLTAELRQLRATRDDMEIALSSRSDEVSSLTESLNTMKSEYERLVGVLNDKNASIDQAQSERNCWESQLEEATSESPVVDQILVSLGVTGLDSFTNLQKLQAAQVKLEEMSSELETLRIQNQELWASQEVYRNRALELESEVRATGDVARIAELENRIARVISERDILQLQMNDVNRVFEDLRESNEAVKDLESQLEAVTRERNKLAEELCNLKDVPDVEKQAQTQQQVSHVDSANPAVECMWDDDEDPWGFNDKYRAHQEEEQIHMPIVPSEEIQMKIRIDELEEKIKSLTEENVKLVEDGKAAQIKIVKYVKKLKENKVQLDNLQRQLKSQSSLGSSGFDDLDAAIVDELKNQVATLQKALSDAKDEIKKAAAEKEKLLQRIEVLTAATERFTEAKEKQDNEVHIWQVRYRELETKLQQLDFGPETKDTASSPRQGSFEASSDDSNRIQEQEELKELKDNVEALAAENEELQRLLEEYRTKKQSSTEDDGVQLKDLQSKNEALTTSNEKLKSDYNTLRKQYEQSLMEAEEQVQSTRSDNQILHQEIEQRTLESNYKLEVAMEEKTLLQVTLAETQASLDSLTEEITAIKEQLQLELDKRDELERLLKQSNDRFRDEVTVKQAQMDALNTALMDKDDELANLTRQMGELGGMKEKTRGLELSIEAYSLEVQEKSTEIQTLQERIAKLEQALANREDQVTNEQGQQTSHSFGDLVPLSKEHQELRSKIVELESVIAEKDAAVNRAEQEIQKLRLELENSVTTLETVSLQQRRVPEVEAGLFKDVENDIPVFTFASDDDDKDVQLKHVRAELMATKQEMERLQSSVNNDNQKQAIQKLQDEIHSLLSEKSELEQQIIANNQEINALKSQLHEFQSHQDRRKRSMGEQEELMRLQNEIHDRDQQINDLKYTIAEKDSELRVALQEAAIDYESHETAEKLRSELEQLELRRLERLVEQQSDTIDRLSSENWQAKEDIERILREKEIEIESLRRHLSEENQSLMQDLNASKDEISNLRQQLEQHLGQVGGNAPDCMQTHTTHFKDHSDERFSEPTVISVSENEKLLEELEDKCKTELETLRVQNEALVQSLRTDLTEKNSRIEELTALSVEEHNQLTELRKMLEVKEQQINGLTQQLDEKIKEYELMQYALQRHVGTPELPSSTFGVQQQQNENTQTSLPESSETSLSANELDLALYMLHQRDVRCEELTHELMQLLEERDTLQLRLSNAIRVNEELRKYATSAVSAAGASPTKDLSMSSGSSAGIGGDGQSEPLVENPSPSKSEGPVEIAREAINLPIDEDKIALAQKLSQLRSVDQGRDVRLRDERELRHSQQMSLLTHGDLSKLPAEAAARLVNANYTLSRDVQSQSSVLMNWLWGKRYVRTFFYSYRVVTSVKLEIF</sequence>
<keyword evidence="2" id="KW-1185">Reference proteome</keyword>
<comment type="caution">
    <text evidence="1">The sequence shown here is derived from an EMBL/GenBank/DDBJ whole genome shotgun (WGS) entry which is preliminary data.</text>
</comment>
<accession>A0ACC2NV08</accession>
<dbReference type="Proteomes" id="UP001239111">
    <property type="component" value="Chromosome 3"/>
</dbReference>
<evidence type="ECO:0000313" key="1">
    <source>
        <dbReference type="EMBL" id="KAJ8674067.1"/>
    </source>
</evidence>
<proteinExistence type="predicted"/>
<evidence type="ECO:0000313" key="2">
    <source>
        <dbReference type="Proteomes" id="UP001239111"/>
    </source>
</evidence>
<dbReference type="EMBL" id="CM056743">
    <property type="protein sequence ID" value="KAJ8674067.1"/>
    <property type="molecule type" value="Genomic_DNA"/>
</dbReference>
<reference evidence="1" key="1">
    <citation type="submission" date="2023-04" db="EMBL/GenBank/DDBJ databases">
        <title>A chromosome-level genome assembly of the parasitoid wasp Eretmocerus hayati.</title>
        <authorList>
            <person name="Zhong Y."/>
            <person name="Liu S."/>
            <person name="Liu Y."/>
        </authorList>
    </citation>
    <scope>NUCLEOTIDE SEQUENCE</scope>
    <source>
        <strain evidence="1">ZJU_SS_LIU_2023</strain>
    </source>
</reference>
<name>A0ACC2NV08_9HYME</name>